<organism evidence="1 2">
    <name type="scientific">Trichonephila clavata</name>
    <name type="common">Joro spider</name>
    <name type="synonym">Nephila clavata</name>
    <dbReference type="NCBI Taxonomy" id="2740835"/>
    <lineage>
        <taxon>Eukaryota</taxon>
        <taxon>Metazoa</taxon>
        <taxon>Ecdysozoa</taxon>
        <taxon>Arthropoda</taxon>
        <taxon>Chelicerata</taxon>
        <taxon>Arachnida</taxon>
        <taxon>Araneae</taxon>
        <taxon>Araneomorphae</taxon>
        <taxon>Entelegynae</taxon>
        <taxon>Araneoidea</taxon>
        <taxon>Nephilidae</taxon>
        <taxon>Trichonephila</taxon>
    </lineage>
</organism>
<comment type="caution">
    <text evidence="1">The sequence shown here is derived from an EMBL/GenBank/DDBJ whole genome shotgun (WGS) entry which is preliminary data.</text>
</comment>
<reference evidence="1" key="1">
    <citation type="submission" date="2020-07" db="EMBL/GenBank/DDBJ databases">
        <title>Multicomponent nature underlies the extraordinary mechanical properties of spider dragline silk.</title>
        <authorList>
            <person name="Kono N."/>
            <person name="Nakamura H."/>
            <person name="Mori M."/>
            <person name="Yoshida Y."/>
            <person name="Ohtoshi R."/>
            <person name="Malay A.D."/>
            <person name="Moran D.A.P."/>
            <person name="Tomita M."/>
            <person name="Numata K."/>
            <person name="Arakawa K."/>
        </authorList>
    </citation>
    <scope>NUCLEOTIDE SEQUENCE</scope>
</reference>
<gene>
    <name evidence="1" type="ORF">TNCT_403041</name>
</gene>
<protein>
    <submittedName>
        <fullName evidence="1">Uncharacterized protein</fullName>
    </submittedName>
</protein>
<name>A0A8X6FCA9_TRICU</name>
<proteinExistence type="predicted"/>
<sequence>MENSKKLEVAAKIFATKLIHCVMSKDYPDWILEAAFEDYNCFPECMQKKMENICQLNSYPFWMEFCQSFAGKEKTKVTFEKFCFCMSSIIQQEEVNKERFLNYACKLAVFSSYMYRNCTEAPNIAISHITNVLFKRYPDLLQNKPIE</sequence>
<dbReference type="EMBL" id="BMAO01001864">
    <property type="protein sequence ID" value="GFQ76463.1"/>
    <property type="molecule type" value="Genomic_DNA"/>
</dbReference>
<dbReference type="AlphaFoldDB" id="A0A8X6FCA9"/>
<accession>A0A8X6FCA9</accession>
<keyword evidence="2" id="KW-1185">Reference proteome</keyword>
<evidence type="ECO:0000313" key="1">
    <source>
        <dbReference type="EMBL" id="GFQ76463.1"/>
    </source>
</evidence>
<dbReference type="Proteomes" id="UP000887116">
    <property type="component" value="Unassembled WGS sequence"/>
</dbReference>
<evidence type="ECO:0000313" key="2">
    <source>
        <dbReference type="Proteomes" id="UP000887116"/>
    </source>
</evidence>